<dbReference type="Proteomes" id="UP000478052">
    <property type="component" value="Unassembled WGS sequence"/>
</dbReference>
<evidence type="ECO:0000313" key="1">
    <source>
        <dbReference type="EMBL" id="KAF0709354.1"/>
    </source>
</evidence>
<proteinExistence type="predicted"/>
<dbReference type="EMBL" id="VUJU01011930">
    <property type="protein sequence ID" value="KAF0709354.1"/>
    <property type="molecule type" value="Genomic_DNA"/>
</dbReference>
<dbReference type="AlphaFoldDB" id="A0A6G0VWH8"/>
<name>A0A6G0VWH8_APHCR</name>
<comment type="caution">
    <text evidence="1">The sequence shown here is derived from an EMBL/GenBank/DDBJ whole genome shotgun (WGS) entry which is preliminary data.</text>
</comment>
<evidence type="ECO:0000313" key="2">
    <source>
        <dbReference type="Proteomes" id="UP000478052"/>
    </source>
</evidence>
<accession>A0A6G0VWH8</accession>
<protein>
    <recommendedName>
        <fullName evidence="3">DUF659 domain-containing protein</fullName>
    </recommendedName>
</protein>
<gene>
    <name evidence="1" type="ORF">FWK35_00035103</name>
</gene>
<reference evidence="1 2" key="1">
    <citation type="submission" date="2019-08" db="EMBL/GenBank/DDBJ databases">
        <title>Whole genome of Aphis craccivora.</title>
        <authorList>
            <person name="Voronova N.V."/>
            <person name="Shulinski R.S."/>
            <person name="Bandarenka Y.V."/>
            <person name="Zhorov D.G."/>
            <person name="Warner D."/>
        </authorList>
    </citation>
    <scope>NUCLEOTIDE SEQUENCE [LARGE SCALE GENOMIC DNA]</scope>
    <source>
        <strain evidence="1">180601</strain>
        <tissue evidence="1">Whole Body</tissue>
    </source>
</reference>
<sequence>MGFKTVTTISKILNGEKVLNQNFPDDLNNSDITHFKFAPITSVDVERSFLKYKNLLSDNRKSFTMEHIKHALIVQCNKFD</sequence>
<keyword evidence="2" id="KW-1185">Reference proteome</keyword>
<organism evidence="1 2">
    <name type="scientific">Aphis craccivora</name>
    <name type="common">Cowpea aphid</name>
    <dbReference type="NCBI Taxonomy" id="307492"/>
    <lineage>
        <taxon>Eukaryota</taxon>
        <taxon>Metazoa</taxon>
        <taxon>Ecdysozoa</taxon>
        <taxon>Arthropoda</taxon>
        <taxon>Hexapoda</taxon>
        <taxon>Insecta</taxon>
        <taxon>Pterygota</taxon>
        <taxon>Neoptera</taxon>
        <taxon>Paraneoptera</taxon>
        <taxon>Hemiptera</taxon>
        <taxon>Sternorrhyncha</taxon>
        <taxon>Aphidomorpha</taxon>
        <taxon>Aphidoidea</taxon>
        <taxon>Aphididae</taxon>
        <taxon>Aphidini</taxon>
        <taxon>Aphis</taxon>
        <taxon>Aphis</taxon>
    </lineage>
</organism>
<evidence type="ECO:0008006" key="3">
    <source>
        <dbReference type="Google" id="ProtNLM"/>
    </source>
</evidence>
<dbReference type="OrthoDB" id="6620304at2759"/>